<dbReference type="Proteomes" id="UP000014387">
    <property type="component" value="Unassembled WGS sequence"/>
</dbReference>
<dbReference type="EMBL" id="AGWN01000001">
    <property type="protein sequence ID" value="EPD31248.1"/>
    <property type="molecule type" value="Genomic_DNA"/>
</dbReference>
<keyword evidence="2" id="KW-1185">Reference proteome</keyword>
<gene>
    <name evidence="1" type="ORF">HMPREF9238_01015</name>
</gene>
<sequence>MRVFLKVEEQAGQVVRILQLMGRTFEWFGESTPKPGDLLIVEGQLGAARVGPGVKVVRLGVDVVLPGGETQLMRIIDAGFASGRFAVAVFAGVRGGVGTTASVARAAKELDYESVFVLDLSDDPTLRIALADTRATSLTWGEVSICEDVVVSRLPKGILAVVGAKACAPPQIADVAPLVRSLRRVGPVLIDAGKWSRQAAQFCAGEDARPVLLGKASATRFQVEAARQRLVDFGLAESAVWLPKRAKLKDLEAACAR</sequence>
<accession>A0A9W5VWT6</accession>
<reference evidence="1 2" key="1">
    <citation type="submission" date="2013-05" db="EMBL/GenBank/DDBJ databases">
        <title>The Genome Sequence of Actinomyces europaeus ACS-120-V-COL10B.</title>
        <authorList>
            <consortium name="The Broad Institute Genomics Platform"/>
            <person name="Earl A."/>
            <person name="Ward D."/>
            <person name="Feldgarden M."/>
            <person name="Gevers D."/>
            <person name="Saerens B."/>
            <person name="Vaneechoutte M."/>
            <person name="Walker B."/>
            <person name="Young S."/>
            <person name="Zeng Q."/>
            <person name="Gargeya S."/>
            <person name="Fitzgerald M."/>
            <person name="Haas B."/>
            <person name="Abouelleil A."/>
            <person name="Allen A.W."/>
            <person name="Alvarado L."/>
            <person name="Arachchi H.M."/>
            <person name="Berlin A.M."/>
            <person name="Chapman S.B."/>
            <person name="Gainer-Dewar J."/>
            <person name="Goldberg J."/>
            <person name="Griggs A."/>
            <person name="Gujja S."/>
            <person name="Hansen M."/>
            <person name="Howarth C."/>
            <person name="Imamovic A."/>
            <person name="Ireland A."/>
            <person name="Larimer J."/>
            <person name="McCowan C."/>
            <person name="Murphy C."/>
            <person name="Pearson M."/>
            <person name="Poon T.W."/>
            <person name="Priest M."/>
            <person name="Roberts A."/>
            <person name="Saif S."/>
            <person name="Shea T."/>
            <person name="Sisk P."/>
            <person name="Sykes S."/>
            <person name="Wortman J."/>
            <person name="Nusbaum C."/>
            <person name="Birren B."/>
        </authorList>
    </citation>
    <scope>NUCLEOTIDE SEQUENCE [LARGE SCALE GENOMIC DNA]</scope>
    <source>
        <strain evidence="1 2">ACS-120-V-Col10b</strain>
    </source>
</reference>
<dbReference type="OrthoDB" id="3266423at2"/>
<evidence type="ECO:0000313" key="1">
    <source>
        <dbReference type="EMBL" id="EPD31248.1"/>
    </source>
</evidence>
<evidence type="ECO:0000313" key="2">
    <source>
        <dbReference type="Proteomes" id="UP000014387"/>
    </source>
</evidence>
<dbReference type="RefSeq" id="WP_016444359.1">
    <property type="nucleotide sequence ID" value="NZ_KE150266.1"/>
</dbReference>
<name>A0A9W5VWT6_9ACTO</name>
<organism evidence="1 2">
    <name type="scientific">Gleimia europaea ACS-120-V-Col10b</name>
    <dbReference type="NCBI Taxonomy" id="883069"/>
    <lineage>
        <taxon>Bacteria</taxon>
        <taxon>Bacillati</taxon>
        <taxon>Actinomycetota</taxon>
        <taxon>Actinomycetes</taxon>
        <taxon>Actinomycetales</taxon>
        <taxon>Actinomycetaceae</taxon>
        <taxon>Gleimia</taxon>
    </lineage>
</organism>
<protein>
    <submittedName>
        <fullName evidence="1">Uncharacterized protein</fullName>
    </submittedName>
</protein>
<comment type="caution">
    <text evidence="1">The sequence shown here is derived from an EMBL/GenBank/DDBJ whole genome shotgun (WGS) entry which is preliminary data.</text>
</comment>
<proteinExistence type="predicted"/>
<dbReference type="AlphaFoldDB" id="A0A9W5VWT6"/>